<gene>
    <name evidence="1" type="ORF">ACAOBT_LOCUS23481</name>
</gene>
<accession>A0A9P0PTY9</accession>
<name>A0A9P0PTY9_ACAOB</name>
<organism evidence="1 2">
    <name type="scientific">Acanthoscelides obtectus</name>
    <name type="common">Bean weevil</name>
    <name type="synonym">Bruchus obtectus</name>
    <dbReference type="NCBI Taxonomy" id="200917"/>
    <lineage>
        <taxon>Eukaryota</taxon>
        <taxon>Metazoa</taxon>
        <taxon>Ecdysozoa</taxon>
        <taxon>Arthropoda</taxon>
        <taxon>Hexapoda</taxon>
        <taxon>Insecta</taxon>
        <taxon>Pterygota</taxon>
        <taxon>Neoptera</taxon>
        <taxon>Endopterygota</taxon>
        <taxon>Coleoptera</taxon>
        <taxon>Polyphaga</taxon>
        <taxon>Cucujiformia</taxon>
        <taxon>Chrysomeloidea</taxon>
        <taxon>Chrysomelidae</taxon>
        <taxon>Bruchinae</taxon>
        <taxon>Bruchini</taxon>
        <taxon>Acanthoscelides</taxon>
    </lineage>
</organism>
<keyword evidence="2" id="KW-1185">Reference proteome</keyword>
<comment type="caution">
    <text evidence="1">The sequence shown here is derived from an EMBL/GenBank/DDBJ whole genome shotgun (WGS) entry which is preliminary data.</text>
</comment>
<sequence length="59" mass="7038">MNWLDFFCVACVHSPIKCLNRHKAKYFIAETDICTHMPQFSEYVKHFVASMQNYCKSKF</sequence>
<evidence type="ECO:0000313" key="1">
    <source>
        <dbReference type="EMBL" id="CAH1997016.1"/>
    </source>
</evidence>
<dbReference type="EMBL" id="CAKOFQ010007275">
    <property type="protein sequence ID" value="CAH1997016.1"/>
    <property type="molecule type" value="Genomic_DNA"/>
</dbReference>
<dbReference type="Proteomes" id="UP001152888">
    <property type="component" value="Unassembled WGS sequence"/>
</dbReference>
<protein>
    <submittedName>
        <fullName evidence="1">Uncharacterized protein</fullName>
    </submittedName>
</protein>
<dbReference type="AlphaFoldDB" id="A0A9P0PTY9"/>
<evidence type="ECO:0000313" key="2">
    <source>
        <dbReference type="Proteomes" id="UP001152888"/>
    </source>
</evidence>
<proteinExistence type="predicted"/>
<reference evidence="1" key="1">
    <citation type="submission" date="2022-03" db="EMBL/GenBank/DDBJ databases">
        <authorList>
            <person name="Sayadi A."/>
        </authorList>
    </citation>
    <scope>NUCLEOTIDE SEQUENCE</scope>
</reference>